<comment type="caution">
    <text evidence="2">The sequence shown here is derived from an EMBL/GenBank/DDBJ whole genome shotgun (WGS) entry which is preliminary data.</text>
</comment>
<evidence type="ECO:0008006" key="4">
    <source>
        <dbReference type="Google" id="ProtNLM"/>
    </source>
</evidence>
<evidence type="ECO:0000313" key="3">
    <source>
        <dbReference type="Proteomes" id="UP000053690"/>
    </source>
</evidence>
<dbReference type="EMBL" id="LQBP01000007">
    <property type="protein sequence ID" value="KUJ78269.1"/>
    <property type="molecule type" value="Genomic_DNA"/>
</dbReference>
<dbReference type="Pfam" id="PF05437">
    <property type="entry name" value="AzlD"/>
    <property type="match status" value="1"/>
</dbReference>
<feature type="transmembrane region" description="Helical" evidence="1">
    <location>
        <begin position="76"/>
        <end position="109"/>
    </location>
</feature>
<gene>
    <name evidence="2" type="ORF">AVO44_14025</name>
</gene>
<dbReference type="OrthoDB" id="6119856at2"/>
<dbReference type="RefSeq" id="WP_068338034.1">
    <property type="nucleotide sequence ID" value="NZ_LQBP01000007.1"/>
</dbReference>
<evidence type="ECO:0000256" key="1">
    <source>
        <dbReference type="SAM" id="Phobius"/>
    </source>
</evidence>
<dbReference type="Proteomes" id="UP000053690">
    <property type="component" value="Unassembled WGS sequence"/>
</dbReference>
<protein>
    <recommendedName>
        <fullName evidence="4">Branched-chain amino acid transporter</fullName>
    </recommendedName>
</protein>
<keyword evidence="1" id="KW-0472">Membrane</keyword>
<keyword evidence="1" id="KW-0812">Transmembrane</keyword>
<name>A0A0X3TRF0_9RHOB</name>
<sequence>MNSVDTVTMWVIIVGLALGSYGLRFVFIGLVGDRAMPPWVLRHLRYTAVAILPALIAPLVVWPTATEGQPDVSRMAAATVALVVGLITKNVLAAIFTGAGTLYGLLYLLG</sequence>
<feature type="transmembrane region" description="Helical" evidence="1">
    <location>
        <begin position="6"/>
        <end position="32"/>
    </location>
</feature>
<reference evidence="3" key="1">
    <citation type="submission" date="2015-12" db="EMBL/GenBank/DDBJ databases">
        <authorList>
            <person name="Zhang G."/>
            <person name="Stingl U."/>
        </authorList>
    </citation>
    <scope>NUCLEOTIDE SEQUENCE [LARGE SCALE GENOMIC DNA]</scope>
    <source>
        <strain evidence="3">ZGT108</strain>
    </source>
</reference>
<feature type="transmembrane region" description="Helical" evidence="1">
    <location>
        <begin position="44"/>
        <end position="64"/>
    </location>
</feature>
<dbReference type="InterPro" id="IPR008407">
    <property type="entry name" value="Brnchd-chn_aa_trnsp_AzlD"/>
</dbReference>
<proteinExistence type="predicted"/>
<accession>A0A0X3TRF0</accession>
<evidence type="ECO:0000313" key="2">
    <source>
        <dbReference type="EMBL" id="KUJ78269.1"/>
    </source>
</evidence>
<keyword evidence="1" id="KW-1133">Transmembrane helix</keyword>
<organism evidence="2 3">
    <name type="scientific">Ruegeria profundi</name>
    <dbReference type="NCBI Taxonomy" id="1685378"/>
    <lineage>
        <taxon>Bacteria</taxon>
        <taxon>Pseudomonadati</taxon>
        <taxon>Pseudomonadota</taxon>
        <taxon>Alphaproteobacteria</taxon>
        <taxon>Rhodobacterales</taxon>
        <taxon>Roseobacteraceae</taxon>
        <taxon>Ruegeria</taxon>
    </lineage>
</organism>
<dbReference type="STRING" id="1685378.AVO44_14025"/>
<keyword evidence="3" id="KW-1185">Reference proteome</keyword>
<dbReference type="AlphaFoldDB" id="A0A0X3TRF0"/>